<dbReference type="OrthoDB" id="308053at2"/>
<organism evidence="2 3">
    <name type="scientific">Brachyspira suanatina</name>
    <dbReference type="NCBI Taxonomy" id="381802"/>
    <lineage>
        <taxon>Bacteria</taxon>
        <taxon>Pseudomonadati</taxon>
        <taxon>Spirochaetota</taxon>
        <taxon>Spirochaetia</taxon>
        <taxon>Brachyspirales</taxon>
        <taxon>Brachyspiraceae</taxon>
        <taxon>Brachyspira</taxon>
    </lineage>
</organism>
<evidence type="ECO:0000313" key="3">
    <source>
        <dbReference type="Proteomes" id="UP000043763"/>
    </source>
</evidence>
<gene>
    <name evidence="2" type="ORF">BRSU_1974</name>
</gene>
<keyword evidence="1" id="KW-0472">Membrane</keyword>
<keyword evidence="1" id="KW-1133">Transmembrane helix</keyword>
<proteinExistence type="predicted"/>
<reference evidence="3" key="1">
    <citation type="submission" date="2015-04" db="EMBL/GenBank/DDBJ databases">
        <authorList>
            <person name="Mushtaq Mamoona"/>
        </authorList>
    </citation>
    <scope>NUCLEOTIDE SEQUENCE [LARGE SCALE GENOMIC DNA]</scope>
    <source>
        <strain evidence="3">AN4859/03</strain>
    </source>
</reference>
<protein>
    <submittedName>
        <fullName evidence="2">Uncharacterized protein</fullName>
    </submittedName>
</protein>
<dbReference type="Proteomes" id="UP000043763">
    <property type="component" value="Unassembled WGS sequence"/>
</dbReference>
<dbReference type="RefSeq" id="WP_048595185.1">
    <property type="nucleotide sequence ID" value="NZ_CVLB01000002.1"/>
</dbReference>
<dbReference type="EMBL" id="CVLB01000002">
    <property type="protein sequence ID" value="CRF34368.1"/>
    <property type="molecule type" value="Genomic_DNA"/>
</dbReference>
<name>A0A0G4K8H6_9SPIR</name>
<evidence type="ECO:0000256" key="1">
    <source>
        <dbReference type="SAM" id="Phobius"/>
    </source>
</evidence>
<feature type="transmembrane region" description="Helical" evidence="1">
    <location>
        <begin position="50"/>
        <end position="77"/>
    </location>
</feature>
<keyword evidence="3" id="KW-1185">Reference proteome</keyword>
<keyword evidence="1" id="KW-0812">Transmembrane</keyword>
<evidence type="ECO:0000313" key="2">
    <source>
        <dbReference type="EMBL" id="CRF34368.1"/>
    </source>
</evidence>
<dbReference type="AlphaFoldDB" id="A0A0G4K8H6"/>
<sequence>MKLHDMMQFKSKIEKKRHHFDLPSLPDREWQYMLQRAKMESIKKNDISPLYAFMSSVRLSIALSTAIFLVLALSLFYGNPNKDDSPKTNTASSSKTNINVVNVANSSFI</sequence>
<accession>A0A0G4K8H6</accession>